<dbReference type="PANTHER" id="PTHR43549">
    <property type="entry name" value="MULTIDRUG RESISTANCE PROTEIN YPNP-RELATED"/>
    <property type="match status" value="1"/>
</dbReference>
<feature type="transmembrane region" description="Helical" evidence="7">
    <location>
        <begin position="383"/>
        <end position="401"/>
    </location>
</feature>
<keyword evidence="2" id="KW-0813">Transport</keyword>
<feature type="transmembrane region" description="Helical" evidence="7">
    <location>
        <begin position="316"/>
        <end position="339"/>
    </location>
</feature>
<accession>A0ABU9GMT6</accession>
<dbReference type="EMBL" id="JBAKAZ010000007">
    <property type="protein sequence ID" value="MEL0628621.1"/>
    <property type="molecule type" value="Genomic_DNA"/>
</dbReference>
<feature type="transmembrane region" description="Helical" evidence="7">
    <location>
        <begin position="407"/>
        <end position="430"/>
    </location>
</feature>
<dbReference type="NCBIfam" id="TIGR00797">
    <property type="entry name" value="matE"/>
    <property type="match status" value="1"/>
</dbReference>
<feature type="transmembrane region" description="Helical" evidence="7">
    <location>
        <begin position="195"/>
        <end position="214"/>
    </location>
</feature>
<dbReference type="RefSeq" id="WP_341596631.1">
    <property type="nucleotide sequence ID" value="NZ_JBAKAZ010000007.1"/>
</dbReference>
<dbReference type="Pfam" id="PF01554">
    <property type="entry name" value="MatE"/>
    <property type="match status" value="2"/>
</dbReference>
<comment type="caution">
    <text evidence="8">The sequence shown here is derived from an EMBL/GenBank/DDBJ whole genome shotgun (WGS) entry which is preliminary data.</text>
</comment>
<keyword evidence="6 7" id="KW-0472">Membrane</keyword>
<reference evidence="8 9" key="1">
    <citation type="submission" date="2024-02" db="EMBL/GenBank/DDBJ databases">
        <title>Bacteria isolated from the canopy kelp, Nereocystis luetkeana.</title>
        <authorList>
            <person name="Pfister C.A."/>
            <person name="Younker I.T."/>
            <person name="Light S.H."/>
        </authorList>
    </citation>
    <scope>NUCLEOTIDE SEQUENCE [LARGE SCALE GENOMIC DNA]</scope>
    <source>
        <strain evidence="8 9">TI.1.05</strain>
    </source>
</reference>
<keyword evidence="3" id="KW-1003">Cell membrane</keyword>
<evidence type="ECO:0000256" key="1">
    <source>
        <dbReference type="ARBA" id="ARBA00004429"/>
    </source>
</evidence>
<organism evidence="8 9">
    <name type="scientific">Psychromonas aquatilis</name>
    <dbReference type="NCBI Taxonomy" id="2005072"/>
    <lineage>
        <taxon>Bacteria</taxon>
        <taxon>Pseudomonadati</taxon>
        <taxon>Pseudomonadota</taxon>
        <taxon>Gammaproteobacteria</taxon>
        <taxon>Alteromonadales</taxon>
        <taxon>Psychromonadaceae</taxon>
        <taxon>Psychromonas</taxon>
    </lineage>
</organism>
<feature type="transmembrane region" description="Helical" evidence="7">
    <location>
        <begin position="134"/>
        <end position="156"/>
    </location>
</feature>
<protein>
    <submittedName>
        <fullName evidence="8">MATE family efflux transporter</fullName>
    </submittedName>
</protein>
<evidence type="ECO:0000313" key="8">
    <source>
        <dbReference type="EMBL" id="MEL0628621.1"/>
    </source>
</evidence>
<dbReference type="PIRSF" id="PIRSF006603">
    <property type="entry name" value="DinF"/>
    <property type="match status" value="1"/>
</dbReference>
<evidence type="ECO:0000256" key="3">
    <source>
        <dbReference type="ARBA" id="ARBA00022475"/>
    </source>
</evidence>
<dbReference type="PANTHER" id="PTHR43549:SF2">
    <property type="entry name" value="MULTIDRUG RESISTANCE PROTEIN NORM-RELATED"/>
    <property type="match status" value="1"/>
</dbReference>
<evidence type="ECO:0000256" key="6">
    <source>
        <dbReference type="ARBA" id="ARBA00023136"/>
    </source>
</evidence>
<feature type="transmembrane region" description="Helical" evidence="7">
    <location>
        <begin position="168"/>
        <end position="189"/>
    </location>
</feature>
<dbReference type="InterPro" id="IPR002528">
    <property type="entry name" value="MATE_fam"/>
</dbReference>
<feature type="transmembrane region" description="Helical" evidence="7">
    <location>
        <begin position="253"/>
        <end position="274"/>
    </location>
</feature>
<evidence type="ECO:0000256" key="7">
    <source>
        <dbReference type="SAM" id="Phobius"/>
    </source>
</evidence>
<keyword evidence="4 7" id="KW-0812">Transmembrane</keyword>
<dbReference type="Proteomes" id="UP001369082">
    <property type="component" value="Unassembled WGS sequence"/>
</dbReference>
<sequence>MQKGKFVSGNIFKHIIVMSSTNAIGLTALFLVDLADLYFISLLGETELAAAVGYAGTIAFFTTSISIGLSIAMTALVSKAIGEENKEKARRLVINILVTGFLISSLVAGLTWIFSPELVSLIGATGETHDLAVGYLKILLPSLPILCIAMNAGAALRSVGDAKRAMYSTLAGGGVNAILDPIFIFTFGLGLHGAAIASVIARFAVAFVAFYGVIRIHELLGVFKLKAWLDDQKEIMNVAIPAMTTNIATPLGNAYVTMMIASFGDGFVAGWAVVGRLLPVAFGMIFAISGAVGPIIGQNFGALLFDRVRLANKRALEFTACYVAVVALVIYLLCDQIVSSFNVQGDAATMITFYCTWLCITFIFNGLIFIANGTFNNLGHPTTSTLMNIGKATLGTIPFVYFGGEWFGALGVVSGQAVGAIIFGLIAWAWSQHILRKLGRNITIHTEQEEVNLTSSLPLTPFCSSKAYMCADSEESLIEQQYTETVNK</sequence>
<feature type="transmembrane region" description="Helical" evidence="7">
    <location>
        <begin position="52"/>
        <end position="72"/>
    </location>
</feature>
<evidence type="ECO:0000313" key="9">
    <source>
        <dbReference type="Proteomes" id="UP001369082"/>
    </source>
</evidence>
<name>A0ABU9GMT6_9GAMM</name>
<proteinExistence type="predicted"/>
<keyword evidence="9" id="KW-1185">Reference proteome</keyword>
<evidence type="ECO:0000256" key="5">
    <source>
        <dbReference type="ARBA" id="ARBA00022989"/>
    </source>
</evidence>
<feature type="transmembrane region" description="Helical" evidence="7">
    <location>
        <begin position="92"/>
        <end position="114"/>
    </location>
</feature>
<comment type="subcellular location">
    <subcellularLocation>
        <location evidence="1">Cell inner membrane</location>
        <topology evidence="1">Multi-pass membrane protein</topology>
    </subcellularLocation>
</comment>
<evidence type="ECO:0000256" key="2">
    <source>
        <dbReference type="ARBA" id="ARBA00022448"/>
    </source>
</evidence>
<dbReference type="InterPro" id="IPR048279">
    <property type="entry name" value="MdtK-like"/>
</dbReference>
<feature type="transmembrane region" description="Helical" evidence="7">
    <location>
        <begin position="12"/>
        <end position="32"/>
    </location>
</feature>
<keyword evidence="5 7" id="KW-1133">Transmembrane helix</keyword>
<evidence type="ECO:0000256" key="4">
    <source>
        <dbReference type="ARBA" id="ARBA00022692"/>
    </source>
</evidence>
<dbReference type="InterPro" id="IPR052031">
    <property type="entry name" value="Membrane_Transporter-Flippase"/>
</dbReference>
<gene>
    <name evidence="8" type="ORF">V6256_03285</name>
</gene>
<feature type="transmembrane region" description="Helical" evidence="7">
    <location>
        <begin position="280"/>
        <end position="304"/>
    </location>
</feature>
<feature type="transmembrane region" description="Helical" evidence="7">
    <location>
        <begin position="351"/>
        <end position="371"/>
    </location>
</feature>